<organism evidence="13 14">
    <name type="scientific">Psychroflexus longus</name>
    <dbReference type="NCBI Taxonomy" id="2873596"/>
    <lineage>
        <taxon>Bacteria</taxon>
        <taxon>Pseudomonadati</taxon>
        <taxon>Bacteroidota</taxon>
        <taxon>Flavobacteriia</taxon>
        <taxon>Flavobacteriales</taxon>
        <taxon>Flavobacteriaceae</taxon>
        <taxon>Psychroflexus</taxon>
    </lineage>
</organism>
<keyword evidence="7" id="KW-0663">Pyridoxal phosphate</keyword>
<comment type="similarity">
    <text evidence="3">Belongs to the NMT1/THI5 family.</text>
</comment>
<evidence type="ECO:0000256" key="9">
    <source>
        <dbReference type="ARBA" id="ARBA00023004"/>
    </source>
</evidence>
<keyword evidence="5" id="KW-0808">Transferase</keyword>
<keyword evidence="9" id="KW-0408">Iron</keyword>
<comment type="caution">
    <text evidence="13">The sequence shown here is derived from an EMBL/GenBank/DDBJ whole genome shotgun (WGS) entry which is preliminary data.</text>
</comment>
<evidence type="ECO:0000313" key="14">
    <source>
        <dbReference type="Proteomes" id="UP001199314"/>
    </source>
</evidence>
<evidence type="ECO:0000259" key="12">
    <source>
        <dbReference type="Pfam" id="PF09084"/>
    </source>
</evidence>
<evidence type="ECO:0000256" key="4">
    <source>
        <dbReference type="ARBA" id="ARBA00011738"/>
    </source>
</evidence>
<evidence type="ECO:0000256" key="5">
    <source>
        <dbReference type="ARBA" id="ARBA00022679"/>
    </source>
</evidence>
<dbReference type="Gene3D" id="3.40.190.10">
    <property type="entry name" value="Periplasmic binding protein-like II"/>
    <property type="match status" value="2"/>
</dbReference>
<feature type="domain" description="SsuA/THI5-like" evidence="12">
    <location>
        <begin position="13"/>
        <end position="231"/>
    </location>
</feature>
<evidence type="ECO:0000256" key="11">
    <source>
        <dbReference type="ARBA" id="ARBA00048179"/>
    </source>
</evidence>
<reference evidence="14" key="1">
    <citation type="submission" date="2023-07" db="EMBL/GenBank/DDBJ databases">
        <title>Novel species isolated from saline lakes on Tibetan Plateau.</title>
        <authorList>
            <person name="Lu H."/>
        </authorList>
    </citation>
    <scope>NUCLEOTIDE SEQUENCE [LARGE SCALE GENOMIC DNA]</scope>
    <source>
        <strain evidence="14">CAK8W</strain>
    </source>
</reference>
<evidence type="ECO:0000256" key="8">
    <source>
        <dbReference type="ARBA" id="ARBA00022977"/>
    </source>
</evidence>
<dbReference type="Pfam" id="PF09084">
    <property type="entry name" value="NMT1"/>
    <property type="match status" value="1"/>
</dbReference>
<evidence type="ECO:0000256" key="2">
    <source>
        <dbReference type="ARBA" id="ARBA00004948"/>
    </source>
</evidence>
<keyword evidence="8" id="KW-0784">Thiamine biosynthesis</keyword>
<comment type="function">
    <text evidence="1">Responsible for the formation of the pyrimidine heterocycle in the thiamine biosynthesis pathway. Catalyzes the formation of hydroxymethylpyrimidine phosphate (HMP-P) from histidine and pyridoxal phosphate (PLP). The protein uses PLP and the active site histidine to form HMP-P, generating an inactive enzyme. The enzyme can only undergo a single turnover, which suggests it is a suicide enzyme.</text>
</comment>
<comment type="subunit">
    <text evidence="4">Homodimer.</text>
</comment>
<dbReference type="PANTHER" id="PTHR31528">
    <property type="entry name" value="4-AMINO-5-HYDROXYMETHYL-2-METHYLPYRIMIDINE PHOSPHATE SYNTHASE THI11-RELATED"/>
    <property type="match status" value="1"/>
</dbReference>
<dbReference type="PANTHER" id="PTHR31528:SF1">
    <property type="entry name" value="4-AMINO-5-HYDROXYMETHYL-2-METHYLPYRIMIDINE PHOSPHATE SYNTHASE THI11-RELATED"/>
    <property type="match status" value="1"/>
</dbReference>
<comment type="pathway">
    <text evidence="2">Cofactor biosynthesis; thiamine diphosphate biosynthesis.</text>
</comment>
<accession>A0ABS7XP47</accession>
<keyword evidence="6" id="KW-0479">Metal-binding</keyword>
<comment type="catalytic activity">
    <reaction evidence="11">
        <text>N(6)-(pyridoxal phosphate)-L-lysyl-[4-amino-5-hydroxymethyl-2-methylpyrimidine phosphate synthase] + L-histidyl-[4-amino-5-hydroxymethyl-2-methylpyrimidine phosphate synthase] + 2 Fe(3+) + 4 H2O = L-lysyl-[4-amino-5-hydroxymethyl-2-methylpyrimidine phosphate synthase] + (2S)-2-amino-5-hydroxy-4-oxopentanoyl-[4-amino-5-hydroxymethyl-2-methylpyrimidine phosphate synthase] + 4-amino-2-methyl-5-(phosphooxymethyl)pyrimidine + 3-oxopropanoate + 2 Fe(2+) + 2 H(+)</text>
        <dbReference type="Rhea" id="RHEA:65756"/>
        <dbReference type="Rhea" id="RHEA-COMP:16892"/>
        <dbReference type="Rhea" id="RHEA-COMP:16893"/>
        <dbReference type="Rhea" id="RHEA-COMP:16894"/>
        <dbReference type="Rhea" id="RHEA-COMP:16895"/>
        <dbReference type="ChEBI" id="CHEBI:15377"/>
        <dbReference type="ChEBI" id="CHEBI:15378"/>
        <dbReference type="ChEBI" id="CHEBI:29033"/>
        <dbReference type="ChEBI" id="CHEBI:29034"/>
        <dbReference type="ChEBI" id="CHEBI:29969"/>
        <dbReference type="ChEBI" id="CHEBI:29979"/>
        <dbReference type="ChEBI" id="CHEBI:33190"/>
        <dbReference type="ChEBI" id="CHEBI:58354"/>
        <dbReference type="ChEBI" id="CHEBI:143915"/>
        <dbReference type="ChEBI" id="CHEBI:157692"/>
    </reaction>
    <physiologicalReaction direction="left-to-right" evidence="11">
        <dbReference type="Rhea" id="RHEA:65757"/>
    </physiologicalReaction>
</comment>
<evidence type="ECO:0000313" key="13">
    <source>
        <dbReference type="EMBL" id="MBZ9779791.1"/>
    </source>
</evidence>
<gene>
    <name evidence="13" type="ORF">LB452_12755</name>
</gene>
<proteinExistence type="inferred from homology"/>
<dbReference type="SUPFAM" id="SSF53850">
    <property type="entry name" value="Periplasmic binding protein-like II"/>
    <property type="match status" value="1"/>
</dbReference>
<protein>
    <recommendedName>
        <fullName evidence="10">Thiamine pyrimidine synthase</fullName>
    </recommendedName>
</protein>
<dbReference type="RefSeq" id="WP_224462121.1">
    <property type="nucleotide sequence ID" value="NZ_JAIQZE010000016.1"/>
</dbReference>
<dbReference type="InterPro" id="IPR015168">
    <property type="entry name" value="SsuA/THI5"/>
</dbReference>
<dbReference type="EMBL" id="JAIQZE010000016">
    <property type="protein sequence ID" value="MBZ9779791.1"/>
    <property type="molecule type" value="Genomic_DNA"/>
</dbReference>
<dbReference type="InterPro" id="IPR027939">
    <property type="entry name" value="NMT1/THI5"/>
</dbReference>
<evidence type="ECO:0000256" key="7">
    <source>
        <dbReference type="ARBA" id="ARBA00022898"/>
    </source>
</evidence>
<evidence type="ECO:0000256" key="10">
    <source>
        <dbReference type="ARBA" id="ARBA00033171"/>
    </source>
</evidence>
<dbReference type="Proteomes" id="UP001199314">
    <property type="component" value="Unassembled WGS sequence"/>
</dbReference>
<evidence type="ECO:0000256" key="6">
    <source>
        <dbReference type="ARBA" id="ARBA00022723"/>
    </source>
</evidence>
<name>A0ABS7XP47_9FLAO</name>
<sequence length="307" mass="35102">MDKLTLALDWTPNTIHTGFFVALEKGFYSDLNLDVHLRSPQVDSYESTPAKLLANKDVDFAIAPSESVISYQTLPDKPNLMAIAAILQEDTSAIVTLKTSGIDHMKQLDGKKYASYDARFEDTIISQMIKNDGGEGKHIKITPEKLGIWDTLLKGEADATWVFMPWEGVEAQRKGVELNVFQLQEYDIPYGYSPVLLSHPEILEEKQKAMINFLAATAKGFQWAAEIPDEAAELLLPHVDNKDMEFLKESQRYISKYYLTDTNQWGEMKAERWNSFVHWLAENKLIDKDEKNQLDQQLLFTNEYLNE</sequence>
<evidence type="ECO:0000256" key="3">
    <source>
        <dbReference type="ARBA" id="ARBA00009406"/>
    </source>
</evidence>
<evidence type="ECO:0000256" key="1">
    <source>
        <dbReference type="ARBA" id="ARBA00003469"/>
    </source>
</evidence>
<keyword evidence="14" id="KW-1185">Reference proteome</keyword>